<comment type="subunit">
    <text evidence="10">Monomer.</text>
</comment>
<evidence type="ECO:0000256" key="2">
    <source>
        <dbReference type="ARBA" id="ARBA00006375"/>
    </source>
</evidence>
<dbReference type="GO" id="GO:0005471">
    <property type="term" value="F:ATP:ADP antiporter activity"/>
    <property type="evidence" value="ECO:0007669"/>
    <property type="project" value="UniProtKB-UniRule"/>
</dbReference>
<dbReference type="Gene3D" id="1.50.40.10">
    <property type="entry name" value="Mitochondrial carrier domain"/>
    <property type="match status" value="1"/>
</dbReference>
<keyword evidence="7 8" id="KW-0472">Membrane</keyword>
<evidence type="ECO:0000256" key="1">
    <source>
        <dbReference type="ARBA" id="ARBA00004141"/>
    </source>
</evidence>
<keyword evidence="5" id="KW-0677">Repeat</keyword>
<evidence type="ECO:0000313" key="12">
    <source>
        <dbReference type="Proteomes" id="UP001328107"/>
    </source>
</evidence>
<evidence type="ECO:0000256" key="4">
    <source>
        <dbReference type="ARBA" id="ARBA00022692"/>
    </source>
</evidence>
<proteinExistence type="inferred from homology"/>
<evidence type="ECO:0000256" key="3">
    <source>
        <dbReference type="ARBA" id="ARBA00022448"/>
    </source>
</evidence>
<dbReference type="PANTHER" id="PTHR45635:SF16">
    <property type="entry name" value="ADP_ATP TRANSLOCASE"/>
    <property type="match status" value="1"/>
</dbReference>
<gene>
    <name evidence="11" type="ORF">PMAYCL1PPCAC_30903</name>
</gene>
<name>A0AAN5DC03_9BILA</name>
<keyword evidence="6 10" id="KW-1133">Transmembrane helix</keyword>
<dbReference type="AlphaFoldDB" id="A0AAN5DC03"/>
<keyword evidence="12" id="KW-1185">Reference proteome</keyword>
<dbReference type="PANTHER" id="PTHR45635">
    <property type="entry name" value="ADP,ATP CARRIER PROTEIN 1-RELATED-RELATED"/>
    <property type="match status" value="1"/>
</dbReference>
<evidence type="ECO:0000313" key="11">
    <source>
        <dbReference type="EMBL" id="GMR60708.1"/>
    </source>
</evidence>
<comment type="similarity">
    <text evidence="2 9">Belongs to the mitochondrial carrier (TC 2.A.29) family.</text>
</comment>
<comment type="caution">
    <text evidence="11">The sequence shown here is derived from an EMBL/GenBank/DDBJ whole genome shotgun (WGS) entry which is preliminary data.</text>
</comment>
<dbReference type="SUPFAM" id="SSF103506">
    <property type="entry name" value="Mitochondrial carrier"/>
    <property type="match status" value="1"/>
</dbReference>
<evidence type="ECO:0000256" key="7">
    <source>
        <dbReference type="ARBA" id="ARBA00023136"/>
    </source>
</evidence>
<protein>
    <recommendedName>
        <fullName evidence="10">ADP/ATP translocase</fullName>
    </recommendedName>
    <alternativeName>
        <fullName evidence="10">ADP,ATP carrier protein</fullName>
    </alternativeName>
</protein>
<evidence type="ECO:0000256" key="5">
    <source>
        <dbReference type="ARBA" id="ARBA00022737"/>
    </source>
</evidence>
<dbReference type="InterPro" id="IPR023395">
    <property type="entry name" value="MCP_dom_sf"/>
</dbReference>
<dbReference type="PROSITE" id="PS50920">
    <property type="entry name" value="SOLCAR"/>
    <property type="match status" value="3"/>
</dbReference>
<evidence type="ECO:0000256" key="10">
    <source>
        <dbReference type="RuleBase" id="RU368008"/>
    </source>
</evidence>
<dbReference type="InterPro" id="IPR002113">
    <property type="entry name" value="ADT_euk_type"/>
</dbReference>
<dbReference type="Proteomes" id="UP001328107">
    <property type="component" value="Unassembled WGS sequence"/>
</dbReference>
<feature type="repeat" description="Solcar" evidence="8">
    <location>
        <begin position="261"/>
        <end position="351"/>
    </location>
</feature>
<dbReference type="Pfam" id="PF00153">
    <property type="entry name" value="Mito_carr"/>
    <property type="match status" value="3"/>
</dbReference>
<comment type="function">
    <text evidence="10">Catalyzes the exchange of ADP and ATP across the membrane.</text>
</comment>
<dbReference type="InterPro" id="IPR002067">
    <property type="entry name" value="MCP"/>
</dbReference>
<dbReference type="GO" id="GO:1901029">
    <property type="term" value="P:negative regulation of mitochondrial outer membrane permeabilization involved in apoptotic signaling pathway"/>
    <property type="evidence" value="ECO:0007669"/>
    <property type="project" value="TreeGrafter"/>
</dbReference>
<comment type="subcellular location">
    <subcellularLocation>
        <location evidence="1 10">Membrane</location>
        <topology evidence="1 10">Multi-pass membrane protein</topology>
    </subcellularLocation>
</comment>
<comment type="caution">
    <text evidence="10">Lacks conserved residue(s) required for the propagation of feature annotation.</text>
</comment>
<dbReference type="PRINTS" id="PR00926">
    <property type="entry name" value="MITOCARRIER"/>
</dbReference>
<dbReference type="InterPro" id="IPR018108">
    <property type="entry name" value="MCP_transmembrane"/>
</dbReference>
<feature type="transmembrane region" description="Helical" evidence="10">
    <location>
        <begin position="163"/>
        <end position="185"/>
    </location>
</feature>
<evidence type="ECO:0000256" key="9">
    <source>
        <dbReference type="RuleBase" id="RU000488"/>
    </source>
</evidence>
<keyword evidence="3 9" id="KW-0813">Transport</keyword>
<feature type="repeat" description="Solcar" evidence="8">
    <location>
        <begin position="63"/>
        <end position="152"/>
    </location>
</feature>
<keyword evidence="4 8" id="KW-0812">Transmembrane</keyword>
<feature type="transmembrane region" description="Helical" evidence="10">
    <location>
        <begin position="263"/>
        <end position="284"/>
    </location>
</feature>
<reference evidence="12" key="1">
    <citation type="submission" date="2022-10" db="EMBL/GenBank/DDBJ databases">
        <title>Genome assembly of Pristionchus species.</title>
        <authorList>
            <person name="Yoshida K."/>
            <person name="Sommer R.J."/>
        </authorList>
    </citation>
    <scope>NUCLEOTIDE SEQUENCE [LARGE SCALE GENOMIC DNA]</scope>
    <source>
        <strain evidence="12">RS5460</strain>
    </source>
</reference>
<sequence length="352" mass="39492">TVEICKSFVRYLAFKHYFLLNDVPRDYRIVIPLRCYRASTSYRTLCRTQMGASAQLVDPLDPTGAIKKMTIGASAAIISKTTTAPLDRVKLVLQVQSGGIAISKYNGMADCFSRLTSDQGVLSLWRGNGASVLKCIPTHALNFLLRDIYRGYFLQGIERKDQWRYFAGSVLSGGVGGATALLLLYPLDFARTRMAVDMKSDGTKRYSSVLQCLKRTRSSLGTKAWYRGFSSALQFVFVSRAVFFGLFDTIRTGKVEDQKNMPFLTTLALAQTCLIISGFTCYPFDTIRRRLMMAEQKGKRKTLSTPSTISMWKHILKNEGYISLYRGVLPNTLRSSSGALIISLYYEISKYI</sequence>
<evidence type="ECO:0000256" key="8">
    <source>
        <dbReference type="PROSITE-ProRule" id="PRU00282"/>
    </source>
</evidence>
<dbReference type="GO" id="GO:0140021">
    <property type="term" value="P:mitochondrial ADP transmembrane transport"/>
    <property type="evidence" value="ECO:0007669"/>
    <property type="project" value="InterPro"/>
</dbReference>
<accession>A0AAN5DC03</accession>
<feature type="transmembrane region" description="Helical" evidence="10">
    <location>
        <begin position="224"/>
        <end position="243"/>
    </location>
</feature>
<organism evidence="11 12">
    <name type="scientific">Pristionchus mayeri</name>
    <dbReference type="NCBI Taxonomy" id="1317129"/>
    <lineage>
        <taxon>Eukaryota</taxon>
        <taxon>Metazoa</taxon>
        <taxon>Ecdysozoa</taxon>
        <taxon>Nematoda</taxon>
        <taxon>Chromadorea</taxon>
        <taxon>Rhabditida</taxon>
        <taxon>Rhabditina</taxon>
        <taxon>Diplogasteromorpha</taxon>
        <taxon>Diplogasteroidea</taxon>
        <taxon>Neodiplogasteridae</taxon>
        <taxon>Pristionchus</taxon>
    </lineage>
</organism>
<evidence type="ECO:0000256" key="6">
    <source>
        <dbReference type="ARBA" id="ARBA00022989"/>
    </source>
</evidence>
<dbReference type="GO" id="GO:0005743">
    <property type="term" value="C:mitochondrial inner membrane"/>
    <property type="evidence" value="ECO:0007669"/>
    <property type="project" value="InterPro"/>
</dbReference>
<feature type="repeat" description="Solcar" evidence="8">
    <location>
        <begin position="164"/>
        <end position="253"/>
    </location>
</feature>
<dbReference type="GO" id="GO:1990544">
    <property type="term" value="P:mitochondrial ATP transmembrane transport"/>
    <property type="evidence" value="ECO:0007669"/>
    <property type="project" value="InterPro"/>
</dbReference>
<dbReference type="EMBL" id="BTRK01000006">
    <property type="protein sequence ID" value="GMR60708.1"/>
    <property type="molecule type" value="Genomic_DNA"/>
</dbReference>
<feature type="non-terminal residue" evidence="11">
    <location>
        <position position="1"/>
    </location>
</feature>